<gene>
    <name evidence="2" type="ORF">FRY74_11680</name>
</gene>
<keyword evidence="1" id="KW-0732">Signal</keyword>
<dbReference type="Pfam" id="PF11751">
    <property type="entry name" value="PorP_SprF"/>
    <property type="match status" value="1"/>
</dbReference>
<name>A0A5C6RNB8_9FLAO</name>
<dbReference type="Proteomes" id="UP000321721">
    <property type="component" value="Unassembled WGS sequence"/>
</dbReference>
<evidence type="ECO:0000256" key="1">
    <source>
        <dbReference type="SAM" id="SignalP"/>
    </source>
</evidence>
<evidence type="ECO:0000313" key="2">
    <source>
        <dbReference type="EMBL" id="TXB63908.1"/>
    </source>
</evidence>
<dbReference type="NCBIfam" id="TIGR03519">
    <property type="entry name" value="T9SS_PorP_fam"/>
    <property type="match status" value="1"/>
</dbReference>
<reference evidence="2 3" key="1">
    <citation type="submission" date="2019-08" db="EMBL/GenBank/DDBJ databases">
        <title>Genome of Vicingus serpentipes NCIMB 15042.</title>
        <authorList>
            <person name="Bowman J.P."/>
        </authorList>
    </citation>
    <scope>NUCLEOTIDE SEQUENCE [LARGE SCALE GENOMIC DNA]</scope>
    <source>
        <strain evidence="2 3">NCIMB 15042</strain>
    </source>
</reference>
<proteinExistence type="predicted"/>
<dbReference type="OrthoDB" id="648347at2"/>
<dbReference type="RefSeq" id="WP_147101823.1">
    <property type="nucleotide sequence ID" value="NZ_VOOS01000006.1"/>
</dbReference>
<keyword evidence="3" id="KW-1185">Reference proteome</keyword>
<dbReference type="AlphaFoldDB" id="A0A5C6RNB8"/>
<comment type="caution">
    <text evidence="2">The sequence shown here is derived from an EMBL/GenBank/DDBJ whole genome shotgun (WGS) entry which is preliminary data.</text>
</comment>
<protein>
    <submittedName>
        <fullName evidence="2">Type IX secretion system membrane protein PorP/SprF</fullName>
    </submittedName>
</protein>
<accession>A0A5C6RNB8</accession>
<organism evidence="2 3">
    <name type="scientific">Vicingus serpentipes</name>
    <dbReference type="NCBI Taxonomy" id="1926625"/>
    <lineage>
        <taxon>Bacteria</taxon>
        <taxon>Pseudomonadati</taxon>
        <taxon>Bacteroidota</taxon>
        <taxon>Flavobacteriia</taxon>
        <taxon>Flavobacteriales</taxon>
        <taxon>Vicingaceae</taxon>
        <taxon>Vicingus</taxon>
    </lineage>
</organism>
<evidence type="ECO:0000313" key="3">
    <source>
        <dbReference type="Proteomes" id="UP000321721"/>
    </source>
</evidence>
<dbReference type="InterPro" id="IPR019861">
    <property type="entry name" value="PorP/SprF_Bacteroidetes"/>
</dbReference>
<feature type="signal peptide" evidence="1">
    <location>
        <begin position="1"/>
        <end position="19"/>
    </location>
</feature>
<dbReference type="EMBL" id="VOOS01000006">
    <property type="protein sequence ID" value="TXB63908.1"/>
    <property type="molecule type" value="Genomic_DNA"/>
</dbReference>
<sequence>MKKYIVSAALFFTGMVAFAQQDAQFTQNMFNKLSVNPGYAGANGGICGTFLSRTQWTGFDGHPSTNLFSVDALLFSKHGVGLTVFQDKLGIETSLVAKLAYSYHLTLGPGSLGIGVEGGYLSKSFGSDFIAVDDPNFDPSIPNGGTSAGTFDLGMGLYYNIPNKMYVGISTLHLTASELQDVADGGTGTGALNFAQSRHYYIMAGYDWDMSGGAQKWVLKPSILAKTDAASTQLDINALVMYNKLVWGGVSYRIEDAIAVLAGVNIPQLPGLKIGASYDITMSSLGDHSSGSLEFMVKYCTNISKPAKREVYHSVRFL</sequence>
<feature type="chain" id="PRO_5022778322" evidence="1">
    <location>
        <begin position="20"/>
        <end position="318"/>
    </location>
</feature>